<proteinExistence type="predicted"/>
<protein>
    <submittedName>
        <fullName evidence="3">Nardilysin (N-arginine dibasic convertase)</fullName>
    </submittedName>
</protein>
<dbReference type="InterPro" id="IPR011249">
    <property type="entry name" value="Metalloenz_LuxS/M16"/>
</dbReference>
<reference evidence="3 4" key="1">
    <citation type="journal article" date="2021" name="Elife">
        <title>Chloroplast acquisition without the gene transfer in kleptoplastic sea slugs, Plakobranchus ocellatus.</title>
        <authorList>
            <person name="Maeda T."/>
            <person name="Takahashi S."/>
            <person name="Yoshida T."/>
            <person name="Shimamura S."/>
            <person name="Takaki Y."/>
            <person name="Nagai Y."/>
            <person name="Toyoda A."/>
            <person name="Suzuki Y."/>
            <person name="Arimoto A."/>
            <person name="Ishii H."/>
            <person name="Satoh N."/>
            <person name="Nishiyama T."/>
            <person name="Hasebe M."/>
            <person name="Maruyama T."/>
            <person name="Minagawa J."/>
            <person name="Obokata J."/>
            <person name="Shigenobu S."/>
        </authorList>
    </citation>
    <scope>NUCLEOTIDE SEQUENCE [LARGE SCALE GENOMIC DNA]</scope>
</reference>
<organism evidence="3 4">
    <name type="scientific">Plakobranchus ocellatus</name>
    <dbReference type="NCBI Taxonomy" id="259542"/>
    <lineage>
        <taxon>Eukaryota</taxon>
        <taxon>Metazoa</taxon>
        <taxon>Spiralia</taxon>
        <taxon>Lophotrochozoa</taxon>
        <taxon>Mollusca</taxon>
        <taxon>Gastropoda</taxon>
        <taxon>Heterobranchia</taxon>
        <taxon>Euthyneura</taxon>
        <taxon>Panpulmonata</taxon>
        <taxon>Sacoglossa</taxon>
        <taxon>Placobranchoidea</taxon>
        <taxon>Plakobranchidae</taxon>
        <taxon>Plakobranchus</taxon>
    </lineage>
</organism>
<accession>A0AAV4D7G2</accession>
<dbReference type="InterPro" id="IPR050626">
    <property type="entry name" value="Peptidase_M16"/>
</dbReference>
<dbReference type="GO" id="GO:0046872">
    <property type="term" value="F:metal ion binding"/>
    <property type="evidence" value="ECO:0007669"/>
    <property type="project" value="UniProtKB-KW"/>
</dbReference>
<feature type="transmembrane region" description="Helical" evidence="2">
    <location>
        <begin position="65"/>
        <end position="85"/>
    </location>
</feature>
<keyword evidence="4" id="KW-1185">Reference proteome</keyword>
<keyword evidence="2" id="KW-0812">Transmembrane</keyword>
<comment type="caution">
    <text evidence="3">The sequence shown here is derived from an EMBL/GenBank/DDBJ whole genome shotgun (WGS) entry which is preliminary data.</text>
</comment>
<dbReference type="EMBL" id="BLXT01007556">
    <property type="protein sequence ID" value="GFO39981.1"/>
    <property type="molecule type" value="Genomic_DNA"/>
</dbReference>
<keyword evidence="2" id="KW-1133">Transmembrane helix</keyword>
<dbReference type="SUPFAM" id="SSF63411">
    <property type="entry name" value="LuxS/MPP-like metallohydrolase"/>
    <property type="match status" value="1"/>
</dbReference>
<sequence>MASNDSERTRSIISHELVEKGHPMAKFMAGNLKSLKEDPERNKVNVYEQLHDFYKRMYSAHYMTLVVHSVGRCSVVHFVVVSFVVCLT</sequence>
<evidence type="ECO:0000313" key="4">
    <source>
        <dbReference type="Proteomes" id="UP000735302"/>
    </source>
</evidence>
<keyword evidence="1" id="KW-0479">Metal-binding</keyword>
<dbReference type="Proteomes" id="UP000735302">
    <property type="component" value="Unassembled WGS sequence"/>
</dbReference>
<dbReference type="PANTHER" id="PTHR43690">
    <property type="entry name" value="NARDILYSIN"/>
    <property type="match status" value="1"/>
</dbReference>
<evidence type="ECO:0000256" key="1">
    <source>
        <dbReference type="ARBA" id="ARBA00022723"/>
    </source>
</evidence>
<name>A0AAV4D7G2_9GAST</name>
<evidence type="ECO:0000313" key="3">
    <source>
        <dbReference type="EMBL" id="GFO39981.1"/>
    </source>
</evidence>
<dbReference type="Gene3D" id="3.30.830.10">
    <property type="entry name" value="Metalloenzyme, LuxS/M16 peptidase-like"/>
    <property type="match status" value="1"/>
</dbReference>
<dbReference type="AlphaFoldDB" id="A0AAV4D7G2"/>
<evidence type="ECO:0000256" key="2">
    <source>
        <dbReference type="SAM" id="Phobius"/>
    </source>
</evidence>
<keyword evidence="2" id="KW-0472">Membrane</keyword>
<dbReference type="PANTHER" id="PTHR43690:SF18">
    <property type="entry name" value="INSULIN-DEGRADING ENZYME-RELATED"/>
    <property type="match status" value="1"/>
</dbReference>
<gene>
    <name evidence="3" type="ORF">PoB_006648600</name>
</gene>